<keyword evidence="2" id="KW-0413">Isomerase</keyword>
<dbReference type="Gene3D" id="3.20.20.150">
    <property type="entry name" value="Divalent-metal-dependent TIM barrel enzymes"/>
    <property type="match status" value="1"/>
</dbReference>
<dbReference type="PANTHER" id="PTHR12110:SF21">
    <property type="entry name" value="XYLOSE ISOMERASE-LIKE TIM BARREL DOMAIN-CONTAINING PROTEIN"/>
    <property type="match status" value="1"/>
</dbReference>
<proteinExistence type="predicted"/>
<gene>
    <name evidence="2" type="ordered locus">RHECIAT_PC0000794</name>
</gene>
<dbReference type="AlphaFoldDB" id="B3Q463"/>
<name>B3Q463_RHIE6</name>
<protein>
    <submittedName>
        <fullName evidence="2">Putative xylose isomerase domain protein</fullName>
    </submittedName>
</protein>
<dbReference type="HOGENOM" id="CLU_035063_2_0_5"/>
<accession>B3Q463</accession>
<dbReference type="SUPFAM" id="SSF51658">
    <property type="entry name" value="Xylose isomerase-like"/>
    <property type="match status" value="1"/>
</dbReference>
<evidence type="ECO:0000313" key="2">
    <source>
        <dbReference type="EMBL" id="ACE94867.1"/>
    </source>
</evidence>
<evidence type="ECO:0000313" key="3">
    <source>
        <dbReference type="Proteomes" id="UP000008817"/>
    </source>
</evidence>
<sequence>MRKPDQIILHSLVARHSTLAIDVEIARQIGFDGLEASGDKIANCLDAGLSRSELKSLVGDTFIPGIGFLIDIERQKDDKTKLFAEANRLFELAGAVGAEGVEVITGPLSLEVARGQRTAADLYRGLVDLPEDEQVDLTASNLRELSEIAADHNLILYLEALSWTPLNTLDKQLRVIEKAGRDNLRLLVDFWHCYTSGDTPERIAKLDKELLYGIHVCDSLKFDGGIPDEPVLRDVPTGEGVLNLQEWTDAVRATGYQGWWSCELFCRRNHQENSFAVARRLKDLMSDLLAP</sequence>
<dbReference type="InterPro" id="IPR036237">
    <property type="entry name" value="Xyl_isomerase-like_sf"/>
</dbReference>
<dbReference type="Pfam" id="PF01261">
    <property type="entry name" value="AP_endonuc_2"/>
    <property type="match status" value="1"/>
</dbReference>
<feature type="domain" description="Xylose isomerase-like TIM barrel" evidence="1">
    <location>
        <begin position="24"/>
        <end position="274"/>
    </location>
</feature>
<dbReference type="GO" id="GO:0016853">
    <property type="term" value="F:isomerase activity"/>
    <property type="evidence" value="ECO:0007669"/>
    <property type="project" value="UniProtKB-KW"/>
</dbReference>
<dbReference type="EMBL" id="CP001077">
    <property type="protein sequence ID" value="ACE94867.1"/>
    <property type="molecule type" value="Genomic_DNA"/>
</dbReference>
<organism evidence="2 3">
    <name type="scientific">Rhizobium etli (strain CIAT 652)</name>
    <dbReference type="NCBI Taxonomy" id="491916"/>
    <lineage>
        <taxon>Bacteria</taxon>
        <taxon>Pseudomonadati</taxon>
        <taxon>Pseudomonadota</taxon>
        <taxon>Alphaproteobacteria</taxon>
        <taxon>Hyphomicrobiales</taxon>
        <taxon>Rhizobiaceae</taxon>
        <taxon>Rhizobium/Agrobacterium group</taxon>
        <taxon>Rhizobium</taxon>
    </lineage>
</organism>
<keyword evidence="2" id="KW-0614">Plasmid</keyword>
<dbReference type="PANTHER" id="PTHR12110">
    <property type="entry name" value="HYDROXYPYRUVATE ISOMERASE"/>
    <property type="match status" value="1"/>
</dbReference>
<dbReference type="InterPro" id="IPR050312">
    <property type="entry name" value="IolE/XylAMocC-like"/>
</dbReference>
<geneLocation type="plasmid" evidence="2 3">
    <name>pC</name>
</geneLocation>
<dbReference type="Proteomes" id="UP000008817">
    <property type="component" value="Plasmid pC"/>
</dbReference>
<reference evidence="2 3" key="1">
    <citation type="submission" date="2008-04" db="EMBL/GenBank/DDBJ databases">
        <title>Genome diversity and DNA divergence of Rhizobium etli.</title>
        <authorList>
            <person name="Gonzalez V."/>
            <person name="Acosta J.L."/>
            <person name="Santamaria R.I."/>
            <person name="Bustos P."/>
            <person name="Hernandez-Gonzalez I.L."/>
            <person name="Fernandez J.L."/>
            <person name="Diaz R."/>
            <person name="Flores M."/>
            <person name="Mora J."/>
            <person name="Palacios R."/>
            <person name="Davila G."/>
        </authorList>
    </citation>
    <scope>NUCLEOTIDE SEQUENCE [LARGE SCALE GENOMIC DNA]</scope>
    <source>
        <strain evidence="2 3">CIAT 652</strain>
        <plasmid evidence="3">Plasmid pC</plasmid>
    </source>
</reference>
<dbReference type="eggNOG" id="COG1082">
    <property type="taxonomic scope" value="Bacteria"/>
</dbReference>
<dbReference type="InterPro" id="IPR013022">
    <property type="entry name" value="Xyl_isomerase-like_TIM-brl"/>
</dbReference>
<dbReference type="KEGG" id="rec:RHECIAT_PC0000794"/>
<evidence type="ECO:0000259" key="1">
    <source>
        <dbReference type="Pfam" id="PF01261"/>
    </source>
</evidence>